<proteinExistence type="predicted"/>
<dbReference type="RefSeq" id="WP_344927129.1">
    <property type="nucleotide sequence ID" value="NZ_BAAAYK010000038.1"/>
</dbReference>
<evidence type="ECO:0008006" key="3">
    <source>
        <dbReference type="Google" id="ProtNLM"/>
    </source>
</evidence>
<keyword evidence="2" id="KW-1185">Reference proteome</keyword>
<accession>A0ABP6RRP1</accession>
<organism evidence="1 2">
    <name type="scientific">Saccharopolyspora gregorii</name>
    <dbReference type="NCBI Taxonomy" id="33914"/>
    <lineage>
        <taxon>Bacteria</taxon>
        <taxon>Bacillati</taxon>
        <taxon>Actinomycetota</taxon>
        <taxon>Actinomycetes</taxon>
        <taxon>Pseudonocardiales</taxon>
        <taxon>Pseudonocardiaceae</taxon>
        <taxon>Saccharopolyspora</taxon>
    </lineage>
</organism>
<protein>
    <recommendedName>
        <fullName evidence="3">PE domain-containing protein</fullName>
    </recommendedName>
</protein>
<dbReference type="EMBL" id="BAAAYK010000038">
    <property type="protein sequence ID" value="GAA3358235.1"/>
    <property type="molecule type" value="Genomic_DNA"/>
</dbReference>
<gene>
    <name evidence="1" type="ORF">GCM10020366_29520</name>
</gene>
<comment type="caution">
    <text evidence="1">The sequence shown here is derived from an EMBL/GenBank/DDBJ whole genome shotgun (WGS) entry which is preliminary data.</text>
</comment>
<evidence type="ECO:0000313" key="1">
    <source>
        <dbReference type="EMBL" id="GAA3358235.1"/>
    </source>
</evidence>
<evidence type="ECO:0000313" key="2">
    <source>
        <dbReference type="Proteomes" id="UP001500483"/>
    </source>
</evidence>
<name>A0ABP6RRP1_9PSEU</name>
<reference evidence="2" key="1">
    <citation type="journal article" date="2019" name="Int. J. Syst. Evol. Microbiol.">
        <title>The Global Catalogue of Microorganisms (GCM) 10K type strain sequencing project: providing services to taxonomists for standard genome sequencing and annotation.</title>
        <authorList>
            <consortium name="The Broad Institute Genomics Platform"/>
            <consortium name="The Broad Institute Genome Sequencing Center for Infectious Disease"/>
            <person name="Wu L."/>
            <person name="Ma J."/>
        </authorList>
    </citation>
    <scope>NUCLEOTIDE SEQUENCE [LARGE SCALE GENOMIC DNA]</scope>
    <source>
        <strain evidence="2">JCM 9687</strain>
    </source>
</reference>
<sequence length="126" mass="13974">MSESIAATHEVMLAAAGRIREAGDIIGMGGTDFRSDAALEDAVPAPTEEQAMVDPLNYVHMQVAQQVRGPYRDCLVAVDEFRQAAQEMAERLALDVQRSAEEYLAREQQMVDDLGRVRRQLDEGPR</sequence>
<dbReference type="Proteomes" id="UP001500483">
    <property type="component" value="Unassembled WGS sequence"/>
</dbReference>